<accession>A0ABD6E4B1</accession>
<gene>
    <name evidence="2" type="ORF">AB6A40_000920</name>
</gene>
<evidence type="ECO:0000256" key="1">
    <source>
        <dbReference type="SAM" id="MobiDB-lite"/>
    </source>
</evidence>
<feature type="region of interest" description="Disordered" evidence="1">
    <location>
        <begin position="1"/>
        <end position="29"/>
    </location>
</feature>
<dbReference type="GO" id="GO:0008270">
    <property type="term" value="F:zinc ion binding"/>
    <property type="evidence" value="ECO:0007669"/>
    <property type="project" value="UniProtKB-KW"/>
</dbReference>
<protein>
    <submittedName>
        <fullName evidence="2">Uncharacterized protein</fullName>
    </submittedName>
</protein>
<evidence type="ECO:0000313" key="2">
    <source>
        <dbReference type="EMBL" id="MFH4974211.1"/>
    </source>
</evidence>
<name>A0ABD6E4B1_9BILA</name>
<comment type="caution">
    <text evidence="2">The sequence shown here is derived from an EMBL/GenBank/DDBJ whole genome shotgun (WGS) entry which is preliminary data.</text>
</comment>
<dbReference type="Proteomes" id="UP001608902">
    <property type="component" value="Unassembled WGS sequence"/>
</dbReference>
<keyword evidence="3" id="KW-1185">Reference proteome</keyword>
<dbReference type="PANTHER" id="PTHR22996">
    <property type="entry name" value="MAHOGUNIN"/>
    <property type="match status" value="1"/>
</dbReference>
<proteinExistence type="predicted"/>
<reference evidence="2 3" key="1">
    <citation type="submission" date="2024-08" db="EMBL/GenBank/DDBJ databases">
        <title>Gnathostoma spinigerum genome.</title>
        <authorList>
            <person name="Gonzalez-Bertolin B."/>
            <person name="Monzon S."/>
            <person name="Zaballos A."/>
            <person name="Jimenez P."/>
            <person name="Dekumyoy P."/>
            <person name="Varona S."/>
            <person name="Cuesta I."/>
            <person name="Sumanam S."/>
            <person name="Adisakwattana P."/>
            <person name="Gasser R.B."/>
            <person name="Hernandez-Gonzalez A."/>
            <person name="Young N.D."/>
            <person name="Perteguer M.J."/>
        </authorList>
    </citation>
    <scope>NUCLEOTIDE SEQUENCE [LARGE SCALE GENOMIC DNA]</scope>
    <source>
        <strain evidence="2">AL3</strain>
        <tissue evidence="2">Liver</tissue>
    </source>
</reference>
<dbReference type="InterPro" id="IPR045194">
    <property type="entry name" value="MGRN1/RNF157-like"/>
</dbReference>
<evidence type="ECO:0000313" key="3">
    <source>
        <dbReference type="Proteomes" id="UP001608902"/>
    </source>
</evidence>
<organism evidence="2 3">
    <name type="scientific">Gnathostoma spinigerum</name>
    <dbReference type="NCBI Taxonomy" id="75299"/>
    <lineage>
        <taxon>Eukaryota</taxon>
        <taxon>Metazoa</taxon>
        <taxon>Ecdysozoa</taxon>
        <taxon>Nematoda</taxon>
        <taxon>Chromadorea</taxon>
        <taxon>Rhabditida</taxon>
        <taxon>Spirurina</taxon>
        <taxon>Gnathostomatomorpha</taxon>
        <taxon>Gnathostomatoidea</taxon>
        <taxon>Gnathostomatidae</taxon>
        <taxon>Gnathostoma</taxon>
    </lineage>
</organism>
<dbReference type="PANTHER" id="PTHR22996:SF0">
    <property type="entry name" value="RE60872P-RELATED"/>
    <property type="match status" value="1"/>
</dbReference>
<dbReference type="AlphaFoldDB" id="A0ABD6E4B1"/>
<dbReference type="GO" id="GO:0061630">
    <property type="term" value="F:ubiquitin protein ligase activity"/>
    <property type="evidence" value="ECO:0007669"/>
    <property type="project" value="UniProtKB-EC"/>
</dbReference>
<dbReference type="EMBL" id="JBGFUD010000298">
    <property type="protein sequence ID" value="MFH4974211.1"/>
    <property type="molecule type" value="Genomic_DNA"/>
</dbReference>
<sequence length="263" mass="29799">MGVALSLSRRGGNSERTNETEREDDEESEVQRFSSRAGDFFGAHFLMGGERYDVAKPEAFLFGDNSDLDQLGSKPSQFPYSRQAVTDPVRTLNALINLRRDSVKFVKISNDDSKGGESKDMYLLEFYLDCDSVCYVQIHFFAKEFISDGQVEIVSKNPHVNSSDRFYFDVGAEQLFDRFTFDPSKYDVDSMRYESGVYFPVVIELCTVECGITQVQTTMASVEKAVDQTNALVLKPLKQKLVNFCDESDCGWCCLPLTRDLRT</sequence>